<dbReference type="PROSITE" id="PS50943">
    <property type="entry name" value="HTH_CROC1"/>
    <property type="match status" value="1"/>
</dbReference>
<dbReference type="EMBL" id="JAYMFH010000009">
    <property type="protein sequence ID" value="MEC4295147.1"/>
    <property type="molecule type" value="Genomic_DNA"/>
</dbReference>
<dbReference type="SUPFAM" id="SSF47413">
    <property type="entry name" value="lambda repressor-like DNA-binding domains"/>
    <property type="match status" value="1"/>
</dbReference>
<dbReference type="RefSeq" id="WP_326440261.1">
    <property type="nucleotide sequence ID" value="NZ_JAYMFH010000009.1"/>
</dbReference>
<organism evidence="2 3">
    <name type="scientific">Adlercreutzia shanghongiae</name>
    <dbReference type="NCBI Taxonomy" id="3111773"/>
    <lineage>
        <taxon>Bacteria</taxon>
        <taxon>Bacillati</taxon>
        <taxon>Actinomycetota</taxon>
        <taxon>Coriobacteriia</taxon>
        <taxon>Eggerthellales</taxon>
        <taxon>Eggerthellaceae</taxon>
        <taxon>Adlercreutzia</taxon>
    </lineage>
</organism>
<accession>A0ABU6IZW7</accession>
<dbReference type="CDD" id="cd00093">
    <property type="entry name" value="HTH_XRE"/>
    <property type="match status" value="1"/>
</dbReference>
<name>A0ABU6IZW7_9ACTN</name>
<dbReference type="InterPro" id="IPR010982">
    <property type="entry name" value="Lambda_DNA-bd_dom_sf"/>
</dbReference>
<gene>
    <name evidence="2" type="ORF">VJ920_07475</name>
</gene>
<evidence type="ECO:0000259" key="1">
    <source>
        <dbReference type="PROSITE" id="PS50943"/>
    </source>
</evidence>
<evidence type="ECO:0000313" key="2">
    <source>
        <dbReference type="EMBL" id="MEC4295147.1"/>
    </source>
</evidence>
<reference evidence="2 3" key="1">
    <citation type="submission" date="2024-01" db="EMBL/GenBank/DDBJ databases">
        <title>novel species in genus Adlercreutzia.</title>
        <authorList>
            <person name="Liu X."/>
        </authorList>
    </citation>
    <scope>NUCLEOTIDE SEQUENCE [LARGE SCALE GENOMIC DNA]</scope>
    <source>
        <strain evidence="2 3">R22</strain>
    </source>
</reference>
<protein>
    <submittedName>
        <fullName evidence="2">Helix-turn-helix transcriptional regulator</fullName>
    </submittedName>
</protein>
<dbReference type="Pfam" id="PF01381">
    <property type="entry name" value="HTH_3"/>
    <property type="match status" value="1"/>
</dbReference>
<feature type="domain" description="HTH cro/C1-type" evidence="1">
    <location>
        <begin position="152"/>
        <end position="209"/>
    </location>
</feature>
<dbReference type="Proteomes" id="UP001343724">
    <property type="component" value="Unassembled WGS sequence"/>
</dbReference>
<dbReference type="SMART" id="SM00530">
    <property type="entry name" value="HTH_XRE"/>
    <property type="match status" value="1"/>
</dbReference>
<proteinExistence type="predicted"/>
<dbReference type="InterPro" id="IPR001387">
    <property type="entry name" value="Cro/C1-type_HTH"/>
</dbReference>
<dbReference type="Gene3D" id="1.10.260.40">
    <property type="entry name" value="lambda repressor-like DNA-binding domains"/>
    <property type="match status" value="1"/>
</dbReference>
<keyword evidence="3" id="KW-1185">Reference proteome</keyword>
<evidence type="ECO:0000313" key="3">
    <source>
        <dbReference type="Proteomes" id="UP001343724"/>
    </source>
</evidence>
<comment type="caution">
    <text evidence="2">The sequence shown here is derived from an EMBL/GenBank/DDBJ whole genome shotgun (WGS) entry which is preliminary data.</text>
</comment>
<sequence>MRAYDESYLNDAMDALGEMLDYAVIDCGYDADEFFGWFTSSGIAGQFERGNPKFVAGMSGVEIAREVVFRTTGSRESCPATQPLDRSPEYWTGWILAYYQWYRALRFSDIADGGLPPSAVLSRYILHEADVTKFVEIADRVLASQAERPAPLARIRRNRGMTQQELSDAAGVSLRMVQLYEQRQNDLSKASVSVVLALAHVLGCKPEDLLES</sequence>